<organism evidence="5 6">
    <name type="scientific">Gopherus agassizii</name>
    <name type="common">Agassiz's desert tortoise</name>
    <dbReference type="NCBI Taxonomy" id="38772"/>
    <lineage>
        <taxon>Eukaryota</taxon>
        <taxon>Metazoa</taxon>
        <taxon>Chordata</taxon>
        <taxon>Craniata</taxon>
        <taxon>Vertebrata</taxon>
        <taxon>Euteleostomi</taxon>
        <taxon>Archelosauria</taxon>
        <taxon>Testudinata</taxon>
        <taxon>Testudines</taxon>
        <taxon>Cryptodira</taxon>
        <taxon>Durocryptodira</taxon>
        <taxon>Testudinoidea</taxon>
        <taxon>Testudinidae</taxon>
        <taxon>Gopherus</taxon>
    </lineage>
</organism>
<dbReference type="InterPro" id="IPR001254">
    <property type="entry name" value="Trypsin_dom"/>
</dbReference>
<keyword evidence="1" id="KW-0732">Signal</keyword>
<evidence type="ECO:0000259" key="4">
    <source>
        <dbReference type="PROSITE" id="PS50240"/>
    </source>
</evidence>
<dbReference type="PANTHER" id="PTHR24271:SF81">
    <property type="entry name" value="GRANZYME B"/>
    <property type="match status" value="1"/>
</dbReference>
<reference evidence="6" key="1">
    <citation type="journal article" date="2017" name="PLoS ONE">
        <title>The Agassiz's desert tortoise genome provides a resource for the conservation of a threatened species.</title>
        <authorList>
            <person name="Tollis M."/>
            <person name="DeNardo D.F."/>
            <person name="Cornelius J.A."/>
            <person name="Dolby G.A."/>
            <person name="Edwards T."/>
            <person name="Henen B.T."/>
            <person name="Karl A.E."/>
            <person name="Murphy R.W."/>
            <person name="Kusumi K."/>
        </authorList>
    </citation>
    <scope>NUCLEOTIDE SEQUENCE [LARGE SCALE GENOMIC DNA]</scope>
</reference>
<dbReference type="InterPro" id="IPR033116">
    <property type="entry name" value="TRYPSIN_SER"/>
</dbReference>
<dbReference type="Ensembl" id="ENSGAGT00000030029.1">
    <property type="protein sequence ID" value="ENSGAGP00000026417.1"/>
    <property type="gene ID" value="ENSGAGG00000019240.1"/>
</dbReference>
<dbReference type="PROSITE" id="PS50240">
    <property type="entry name" value="TRYPSIN_DOM"/>
    <property type="match status" value="1"/>
</dbReference>
<evidence type="ECO:0000256" key="3">
    <source>
        <dbReference type="ARBA" id="ARBA00023157"/>
    </source>
</evidence>
<name>A0A452IG18_9SAUR</name>
<dbReference type="Pfam" id="PF00089">
    <property type="entry name" value="Trypsin"/>
    <property type="match status" value="1"/>
</dbReference>
<protein>
    <recommendedName>
        <fullName evidence="4">Peptidase S1 domain-containing protein</fullName>
    </recommendedName>
</protein>
<evidence type="ECO:0000256" key="1">
    <source>
        <dbReference type="ARBA" id="ARBA00022729"/>
    </source>
</evidence>
<dbReference type="InterPro" id="IPR001314">
    <property type="entry name" value="Peptidase_S1A"/>
</dbReference>
<reference evidence="5" key="2">
    <citation type="submission" date="2025-08" db="UniProtKB">
        <authorList>
            <consortium name="Ensembl"/>
        </authorList>
    </citation>
    <scope>IDENTIFICATION</scope>
</reference>
<dbReference type="InterPro" id="IPR043504">
    <property type="entry name" value="Peptidase_S1_PA_chymotrypsin"/>
</dbReference>
<evidence type="ECO:0000256" key="2">
    <source>
        <dbReference type="ARBA" id="ARBA00023145"/>
    </source>
</evidence>
<dbReference type="GO" id="GO:0004252">
    <property type="term" value="F:serine-type endopeptidase activity"/>
    <property type="evidence" value="ECO:0007669"/>
    <property type="project" value="InterPro"/>
</dbReference>
<feature type="domain" description="Peptidase S1" evidence="4">
    <location>
        <begin position="18"/>
        <end position="253"/>
    </location>
</feature>
<keyword evidence="2" id="KW-0865">Zymogen</keyword>
<proteinExistence type="predicted"/>
<dbReference type="InterPro" id="IPR009003">
    <property type="entry name" value="Peptidase_S1_PA"/>
</dbReference>
<keyword evidence="3" id="KW-1015">Disulfide bond</keyword>
<dbReference type="GO" id="GO:0006508">
    <property type="term" value="P:proteolysis"/>
    <property type="evidence" value="ECO:0007669"/>
    <property type="project" value="InterPro"/>
</dbReference>
<dbReference type="SMART" id="SM00020">
    <property type="entry name" value="Tryp_SPc"/>
    <property type="match status" value="1"/>
</dbReference>
<dbReference type="AlphaFoldDB" id="A0A452IG18"/>
<dbReference type="PANTHER" id="PTHR24271">
    <property type="entry name" value="KALLIKREIN-RELATED"/>
    <property type="match status" value="1"/>
</dbReference>
<dbReference type="SUPFAM" id="SSF50494">
    <property type="entry name" value="Trypsin-like serine proteases"/>
    <property type="match status" value="1"/>
</dbReference>
<accession>A0A452IG18</accession>
<dbReference type="Gene3D" id="2.40.10.10">
    <property type="entry name" value="Trypsin-like serine proteases"/>
    <property type="match status" value="2"/>
</dbReference>
<evidence type="ECO:0000313" key="6">
    <source>
        <dbReference type="Proteomes" id="UP000291020"/>
    </source>
</evidence>
<sequence>NQPLIRVVSFRREYIGEIIGGKNAKPHSRPYMGALPHPCHCESDRQVPTPHLTYAPAIDAPWVALGFYSKITVKLGAHNISEQEQSQQEIPVHRQILHPQYDKETTNNDIMLLQLAETVKLNKWVKTIPLPRTNKRVKPGTKCSVAGWGRTSRQSKLAPATTLQEANLKVLKDDVCLKNPDVTYYDYDASTMMCVGDLKKGKASFMGDSGGPLVCGKRAQGIVSWGSQRNPDRRHSIYMRISKSISWIKETLQKLS</sequence>
<reference evidence="5" key="3">
    <citation type="submission" date="2025-09" db="UniProtKB">
        <authorList>
            <consortium name="Ensembl"/>
        </authorList>
    </citation>
    <scope>IDENTIFICATION</scope>
</reference>
<dbReference type="PROSITE" id="PS00135">
    <property type="entry name" value="TRYPSIN_SER"/>
    <property type="match status" value="1"/>
</dbReference>
<dbReference type="PRINTS" id="PR00722">
    <property type="entry name" value="CHYMOTRYPSIN"/>
</dbReference>
<evidence type="ECO:0000313" key="5">
    <source>
        <dbReference type="Ensembl" id="ENSGAGP00000026417.1"/>
    </source>
</evidence>
<keyword evidence="6" id="KW-1185">Reference proteome</keyword>
<dbReference type="Proteomes" id="UP000291020">
    <property type="component" value="Unassembled WGS sequence"/>
</dbReference>
<dbReference type="CDD" id="cd00190">
    <property type="entry name" value="Tryp_SPc"/>
    <property type="match status" value="1"/>
</dbReference>